<reference evidence="1" key="1">
    <citation type="submission" date="2022-04" db="EMBL/GenBank/DDBJ databases">
        <title>Genome of the entomopathogenic fungus Entomophthora muscae.</title>
        <authorList>
            <person name="Elya C."/>
            <person name="Lovett B.R."/>
            <person name="Lee E."/>
            <person name="Macias A.M."/>
            <person name="Hajek A.E."/>
            <person name="De Bivort B.L."/>
            <person name="Kasson M.T."/>
            <person name="De Fine Licht H.H."/>
            <person name="Stajich J.E."/>
        </authorList>
    </citation>
    <scope>NUCLEOTIDE SEQUENCE</scope>
    <source>
        <strain evidence="1">Berkeley</strain>
    </source>
</reference>
<name>A0ACC2UR50_9FUNG</name>
<organism evidence="1 2">
    <name type="scientific">Entomophthora muscae</name>
    <dbReference type="NCBI Taxonomy" id="34485"/>
    <lineage>
        <taxon>Eukaryota</taxon>
        <taxon>Fungi</taxon>
        <taxon>Fungi incertae sedis</taxon>
        <taxon>Zoopagomycota</taxon>
        <taxon>Entomophthoromycotina</taxon>
        <taxon>Entomophthoromycetes</taxon>
        <taxon>Entomophthorales</taxon>
        <taxon>Entomophthoraceae</taxon>
        <taxon>Entomophthora</taxon>
    </lineage>
</organism>
<dbReference type="EMBL" id="QTSX02000060">
    <property type="protein sequence ID" value="KAJ9089211.1"/>
    <property type="molecule type" value="Genomic_DNA"/>
</dbReference>
<protein>
    <submittedName>
        <fullName evidence="1">Uncharacterized protein</fullName>
    </submittedName>
</protein>
<comment type="caution">
    <text evidence="1">The sequence shown here is derived from an EMBL/GenBank/DDBJ whole genome shotgun (WGS) entry which is preliminary data.</text>
</comment>
<accession>A0ACC2UR50</accession>
<sequence>MLQATTSVPGLDRLATLGRIPHKVASCSSQRKVQRSIASGNGLQIRLESGREATVGIGLDRQVQGSMEGGVSGKLKSPNPSNLVNILIADSNGMHKLRRNLTGGQGS</sequence>
<gene>
    <name evidence="1" type="ORF">DSO57_1039801</name>
</gene>
<keyword evidence="2" id="KW-1185">Reference proteome</keyword>
<dbReference type="Proteomes" id="UP001165960">
    <property type="component" value="Unassembled WGS sequence"/>
</dbReference>
<evidence type="ECO:0000313" key="1">
    <source>
        <dbReference type="EMBL" id="KAJ9089211.1"/>
    </source>
</evidence>
<evidence type="ECO:0000313" key="2">
    <source>
        <dbReference type="Proteomes" id="UP001165960"/>
    </source>
</evidence>
<proteinExistence type="predicted"/>